<dbReference type="PANTHER" id="PTHR41309:SF2">
    <property type="entry name" value="MEMBRANE PROTEIN"/>
    <property type="match status" value="1"/>
</dbReference>
<evidence type="ECO:0000313" key="2">
    <source>
        <dbReference type="EMBL" id="QAT63069.1"/>
    </source>
</evidence>
<evidence type="ECO:0000256" key="1">
    <source>
        <dbReference type="SAM" id="Phobius"/>
    </source>
</evidence>
<feature type="transmembrane region" description="Helical" evidence="1">
    <location>
        <begin position="151"/>
        <end position="171"/>
    </location>
</feature>
<dbReference type="AlphaFoldDB" id="A0A410QGL6"/>
<protein>
    <submittedName>
        <fullName evidence="2">ABC-2 transporter permease</fullName>
    </submittedName>
</protein>
<feature type="transmembrane region" description="Helical" evidence="1">
    <location>
        <begin position="119"/>
        <end position="139"/>
    </location>
</feature>
<dbReference type="EMBL" id="CP035282">
    <property type="protein sequence ID" value="QAT63069.1"/>
    <property type="molecule type" value="Genomic_DNA"/>
</dbReference>
<keyword evidence="1" id="KW-0812">Transmembrane</keyword>
<dbReference type="RefSeq" id="WP_128753286.1">
    <property type="nucleotide sequence ID" value="NZ_CP035282.1"/>
</dbReference>
<dbReference type="OrthoDB" id="2917865at2"/>
<dbReference type="InterPro" id="IPR025699">
    <property type="entry name" value="ABC2_memb-like"/>
</dbReference>
<dbReference type="Proteomes" id="UP000287969">
    <property type="component" value="Chromosome"/>
</dbReference>
<gene>
    <name evidence="2" type="ORF">EQM13_16595</name>
</gene>
<accession>A0A410QGL6</accession>
<organism evidence="2 3">
    <name type="scientific">Acidilutibacter cellobiosedens</name>
    <dbReference type="NCBI Taxonomy" id="2507161"/>
    <lineage>
        <taxon>Bacteria</taxon>
        <taxon>Bacillati</taxon>
        <taxon>Bacillota</taxon>
        <taxon>Tissierellia</taxon>
        <taxon>Tissierellales</taxon>
        <taxon>Acidilutibacteraceae</taxon>
        <taxon>Acidilutibacter</taxon>
    </lineage>
</organism>
<evidence type="ECO:0000313" key="3">
    <source>
        <dbReference type="Proteomes" id="UP000287969"/>
    </source>
</evidence>
<dbReference type="PANTHER" id="PTHR41309">
    <property type="entry name" value="MEMBRANE PROTEIN-RELATED"/>
    <property type="match status" value="1"/>
</dbReference>
<dbReference type="KEGG" id="spoa:EQM13_16595"/>
<dbReference type="Pfam" id="PF13346">
    <property type="entry name" value="ABC2_membrane_5"/>
    <property type="match status" value="1"/>
</dbReference>
<reference evidence="3" key="1">
    <citation type="submission" date="2019-01" db="EMBL/GenBank/DDBJ databases">
        <title>Draft genomes of a novel of Sporanaerobacter strains.</title>
        <authorList>
            <person name="Ma S."/>
        </authorList>
    </citation>
    <scope>NUCLEOTIDE SEQUENCE [LARGE SCALE GENOMIC DNA]</scope>
    <source>
        <strain evidence="3">NJN-17</strain>
    </source>
</reference>
<keyword evidence="1" id="KW-1133">Transmembrane helix</keyword>
<feature type="transmembrane region" description="Helical" evidence="1">
    <location>
        <begin position="37"/>
        <end position="58"/>
    </location>
</feature>
<sequence length="219" mass="24953">MINLIIKDLRLSRNVNIFAVIYVLFLAAMGLTQPISVAVHVLYIMSICMITFAVIIYVNGYDGRNSTEAILNSLPIDRVDIVKSKYASSLIFAVFNGIIMYIFTNLIKLFVAGVQGEPMALWDISISIIIILMFYSLYYPFYFKMGEGMRTFNMILWVFIFILPSIVTKLGKKFQGTAILKNISEIDPNEGMFIFLAVSVIVYIISLTISKKLYLKREF</sequence>
<feature type="transmembrane region" description="Helical" evidence="1">
    <location>
        <begin position="191"/>
        <end position="209"/>
    </location>
</feature>
<proteinExistence type="predicted"/>
<feature type="transmembrane region" description="Helical" evidence="1">
    <location>
        <begin position="12"/>
        <end position="31"/>
    </location>
</feature>
<feature type="transmembrane region" description="Helical" evidence="1">
    <location>
        <begin position="86"/>
        <end position="107"/>
    </location>
</feature>
<name>A0A410QGL6_9FIRM</name>
<keyword evidence="1" id="KW-0472">Membrane</keyword>
<keyword evidence="3" id="KW-1185">Reference proteome</keyword>